<sequence length="102" mass="11683">MNINEMLKALSPKRESLTIGGFTFYARPMSVKEFNEHVFNTDKEDRDERSILRCIEDEDGKPVFESMEQVKALYTNVRSELIGLVAQASLMQDPAVIENEVK</sequence>
<dbReference type="RefSeq" id="WP_001024484.1">
    <property type="nucleotide sequence ID" value="NZ_AP027850.1"/>
</dbReference>
<name>A0A2I6FF62_ECOLX</name>
<dbReference type="EMBL" id="AASWIS010000031">
    <property type="protein sequence ID" value="EFH5894784.1"/>
    <property type="molecule type" value="Genomic_DNA"/>
</dbReference>
<gene>
    <name evidence="1" type="ORF">CR538_13590</name>
    <name evidence="2" type="ORF">GOP25_21575</name>
</gene>
<evidence type="ECO:0000313" key="1">
    <source>
        <dbReference type="EMBL" id="AUK01355.1"/>
    </source>
</evidence>
<accession>A0A2I6FF62</accession>
<protein>
    <submittedName>
        <fullName evidence="2">Cytochrome</fullName>
    </submittedName>
</protein>
<evidence type="ECO:0000313" key="4">
    <source>
        <dbReference type="Proteomes" id="UP000531813"/>
    </source>
</evidence>
<dbReference type="EMBL" id="CP024141">
    <property type="protein sequence ID" value="AUK01355.1"/>
    <property type="molecule type" value="Genomic_DNA"/>
</dbReference>
<proteinExistence type="predicted"/>
<reference evidence="2 4" key="2">
    <citation type="submission" date="2019-12" db="EMBL/GenBank/DDBJ databases">
        <authorList>
            <consortium name="GenomeTrakr network: Whole genome sequencing for foodborne pathogen traceback"/>
        </authorList>
    </citation>
    <scope>NUCLEOTIDE SEQUENCE [LARGE SCALE GENOMIC DNA]</scope>
    <source>
        <strain evidence="2 4">PSU-2243</strain>
    </source>
</reference>
<evidence type="ECO:0000313" key="3">
    <source>
        <dbReference type="Proteomes" id="UP000234238"/>
    </source>
</evidence>
<reference evidence="1 3" key="1">
    <citation type="submission" date="2017-10" db="EMBL/GenBank/DDBJ databases">
        <title>mcr-1 positive E.coli isolates in China.</title>
        <authorList>
            <person name="Li B."/>
            <person name="Wang X."/>
        </authorList>
    </citation>
    <scope>NUCLEOTIDE SEQUENCE [LARGE SCALE GENOMIC DNA]</scope>
    <source>
        <strain evidence="1 3">14EC029</strain>
    </source>
</reference>
<organism evidence="2 4">
    <name type="scientific">Escherichia coli</name>
    <dbReference type="NCBI Taxonomy" id="562"/>
    <lineage>
        <taxon>Bacteria</taxon>
        <taxon>Pseudomonadati</taxon>
        <taxon>Pseudomonadota</taxon>
        <taxon>Gammaproteobacteria</taxon>
        <taxon>Enterobacterales</taxon>
        <taxon>Enterobacteriaceae</taxon>
        <taxon>Escherichia</taxon>
    </lineage>
</organism>
<dbReference type="AlphaFoldDB" id="A0A2I6FF62"/>
<dbReference type="Proteomes" id="UP000234238">
    <property type="component" value="Chromosome"/>
</dbReference>
<dbReference type="Proteomes" id="UP000531813">
    <property type="component" value="Unassembled WGS sequence"/>
</dbReference>
<evidence type="ECO:0000313" key="2">
    <source>
        <dbReference type="EMBL" id="EFH5894784.1"/>
    </source>
</evidence>